<comment type="caution">
    <text evidence="2">The sequence shown here is derived from an EMBL/GenBank/DDBJ whole genome shotgun (WGS) entry which is preliminary data.</text>
</comment>
<protein>
    <submittedName>
        <fullName evidence="2">Deaminase reductase</fullName>
    </submittedName>
</protein>
<name>A0A0A0JV69_9MICO</name>
<dbReference type="InterPro" id="IPR024072">
    <property type="entry name" value="DHFR-like_dom_sf"/>
</dbReference>
<organism evidence="2 3">
    <name type="scientific">Knoellia subterranea KCTC 19937</name>
    <dbReference type="NCBI Taxonomy" id="1385521"/>
    <lineage>
        <taxon>Bacteria</taxon>
        <taxon>Bacillati</taxon>
        <taxon>Actinomycetota</taxon>
        <taxon>Actinomycetes</taxon>
        <taxon>Micrococcales</taxon>
        <taxon>Intrasporangiaceae</taxon>
        <taxon>Knoellia</taxon>
    </lineage>
</organism>
<dbReference type="GO" id="GO:0008703">
    <property type="term" value="F:5-amino-6-(5-phosphoribosylamino)uracil reductase activity"/>
    <property type="evidence" value="ECO:0007669"/>
    <property type="project" value="InterPro"/>
</dbReference>
<dbReference type="Proteomes" id="UP000030011">
    <property type="component" value="Unassembled WGS sequence"/>
</dbReference>
<dbReference type="OrthoDB" id="7949219at2"/>
<dbReference type="RefSeq" id="WP_035902496.1">
    <property type="nucleotide sequence ID" value="NZ_AVPK01000001.1"/>
</dbReference>
<dbReference type="SUPFAM" id="SSF53597">
    <property type="entry name" value="Dihydrofolate reductase-like"/>
    <property type="match status" value="1"/>
</dbReference>
<dbReference type="EMBL" id="AVPK01000001">
    <property type="protein sequence ID" value="KGN39506.1"/>
    <property type="molecule type" value="Genomic_DNA"/>
</dbReference>
<accession>A0A0A0JV69</accession>
<dbReference type="GO" id="GO:0009231">
    <property type="term" value="P:riboflavin biosynthetic process"/>
    <property type="evidence" value="ECO:0007669"/>
    <property type="project" value="InterPro"/>
</dbReference>
<reference evidence="2 3" key="1">
    <citation type="submission" date="2013-08" db="EMBL/GenBank/DDBJ databases">
        <title>The genome sequence of Knoellia subterranea.</title>
        <authorList>
            <person name="Zhu W."/>
            <person name="Wang G."/>
        </authorList>
    </citation>
    <scope>NUCLEOTIDE SEQUENCE [LARGE SCALE GENOMIC DNA]</scope>
    <source>
        <strain evidence="2 3">KCTC 19937</strain>
    </source>
</reference>
<dbReference type="STRING" id="1385521.N803_03375"/>
<proteinExistence type="predicted"/>
<dbReference type="InterPro" id="IPR002734">
    <property type="entry name" value="RibDG_C"/>
</dbReference>
<keyword evidence="3" id="KW-1185">Reference proteome</keyword>
<dbReference type="Gene3D" id="3.40.430.10">
    <property type="entry name" value="Dihydrofolate Reductase, subunit A"/>
    <property type="match status" value="1"/>
</dbReference>
<dbReference type="eggNOG" id="COG0262">
    <property type="taxonomic scope" value="Bacteria"/>
</dbReference>
<sequence>MGRLRYGMMVSLDGYARDASGSFAWAMPSDELHGWVNDRERDVRTVVYGRGLWETMRYWQDPPVEDFTAPEHHEFAALWQEMDKVIVSSTLDPPTEPRTTLWPALDLDRLATLVRESPTDVSIGGPTLAAAALEAGLVDEITAYVMPHIAGGGLPWLPPGLTTGLELRESRSFDGGAVAMIHDVRRD</sequence>
<evidence type="ECO:0000313" key="3">
    <source>
        <dbReference type="Proteomes" id="UP000030011"/>
    </source>
</evidence>
<dbReference type="AlphaFoldDB" id="A0A0A0JV69"/>
<evidence type="ECO:0000259" key="1">
    <source>
        <dbReference type="Pfam" id="PF01872"/>
    </source>
</evidence>
<dbReference type="Pfam" id="PF01872">
    <property type="entry name" value="RibD_C"/>
    <property type="match status" value="1"/>
</dbReference>
<gene>
    <name evidence="2" type="ORF">N803_03375</name>
</gene>
<feature type="domain" description="Bacterial bifunctional deaminase-reductase C-terminal" evidence="1">
    <location>
        <begin position="6"/>
        <end position="176"/>
    </location>
</feature>
<evidence type="ECO:0000313" key="2">
    <source>
        <dbReference type="EMBL" id="KGN39506.1"/>
    </source>
</evidence>